<name>A0AAX0S3L0_9BACI</name>
<comment type="caution">
    <text evidence="1">The sequence shown here is derived from an EMBL/GenBank/DDBJ whole genome shotgun (WGS) entry which is preliminary data.</text>
</comment>
<evidence type="ECO:0000313" key="2">
    <source>
        <dbReference type="Proteomes" id="UP000220106"/>
    </source>
</evidence>
<reference evidence="1 2" key="1">
    <citation type="submission" date="2017-09" db="EMBL/GenBank/DDBJ databases">
        <title>Large-scale bioinformatics analysis of Bacillus genomes uncovers conserved roles of natural products in bacterial physiology.</title>
        <authorList>
            <consortium name="Agbiome Team Llc"/>
            <person name="Bleich R.M."/>
            <person name="Kirk G.J."/>
            <person name="Santa Maria K.C."/>
            <person name="Allen S.E."/>
            <person name="Farag S."/>
            <person name="Shank E.A."/>
            <person name="Bowers A."/>
        </authorList>
    </citation>
    <scope>NUCLEOTIDE SEQUENCE [LARGE SCALE GENOMIC DNA]</scope>
    <source>
        <strain evidence="1 2">AFS003229</strain>
    </source>
</reference>
<gene>
    <name evidence="1" type="ORF">CN689_14275</name>
</gene>
<dbReference type="RefSeq" id="WP_098176365.1">
    <property type="nucleotide sequence ID" value="NZ_NUEQ01000025.1"/>
</dbReference>
<sequence length="109" mass="12571">MKPSRLGLLKKVYDEAVKFNTMQSGLNLRNKEGYVDNVFDYEYLKAKRYITLTDDKGGLYACITCDGIEVVEDALEDKKDKLLCELKLDGRKLAEMMNEEIGRILRNKL</sequence>
<dbReference type="EMBL" id="NUEQ01000025">
    <property type="protein sequence ID" value="PEJ32292.1"/>
    <property type="molecule type" value="Genomic_DNA"/>
</dbReference>
<organism evidence="1 2">
    <name type="scientific">Peribacillus butanolivorans</name>
    <dbReference type="NCBI Taxonomy" id="421767"/>
    <lineage>
        <taxon>Bacteria</taxon>
        <taxon>Bacillati</taxon>
        <taxon>Bacillota</taxon>
        <taxon>Bacilli</taxon>
        <taxon>Bacillales</taxon>
        <taxon>Bacillaceae</taxon>
        <taxon>Peribacillus</taxon>
    </lineage>
</organism>
<accession>A0AAX0S3L0</accession>
<dbReference type="AlphaFoldDB" id="A0AAX0S3L0"/>
<proteinExistence type="predicted"/>
<dbReference type="Proteomes" id="UP000220106">
    <property type="component" value="Unassembled WGS sequence"/>
</dbReference>
<protein>
    <submittedName>
        <fullName evidence="1">Uncharacterized protein</fullName>
    </submittedName>
</protein>
<evidence type="ECO:0000313" key="1">
    <source>
        <dbReference type="EMBL" id="PEJ32292.1"/>
    </source>
</evidence>